<name>A0A8D8C0C7_CULPI</name>
<evidence type="ECO:0000313" key="1">
    <source>
        <dbReference type="EMBL" id="CAG6484577.1"/>
    </source>
</evidence>
<accession>A0A8D8C0C7</accession>
<dbReference type="AlphaFoldDB" id="A0A8D8C0C7"/>
<sequence length="109" mass="12316">MKVMYPKEDLLAMSPESSKTISKTFSRTPTSKSCFRVKFSFQARRSSSLRQISLTFQARTGRHGRGGVQVPQLFIADSWPLATCSVTLKVCCRSWSCSELLFPKGPYDR</sequence>
<proteinExistence type="predicted"/>
<dbReference type="EMBL" id="HBUE01099615">
    <property type="protein sequence ID" value="CAG6484577.1"/>
    <property type="molecule type" value="Transcribed_RNA"/>
</dbReference>
<reference evidence="1" key="1">
    <citation type="submission" date="2021-05" db="EMBL/GenBank/DDBJ databases">
        <authorList>
            <person name="Alioto T."/>
            <person name="Alioto T."/>
            <person name="Gomez Garrido J."/>
        </authorList>
    </citation>
    <scope>NUCLEOTIDE SEQUENCE</scope>
</reference>
<protein>
    <submittedName>
        <fullName evidence="1">(northern house mosquito) hypothetical protein</fullName>
    </submittedName>
</protein>
<organism evidence="1">
    <name type="scientific">Culex pipiens</name>
    <name type="common">House mosquito</name>
    <dbReference type="NCBI Taxonomy" id="7175"/>
    <lineage>
        <taxon>Eukaryota</taxon>
        <taxon>Metazoa</taxon>
        <taxon>Ecdysozoa</taxon>
        <taxon>Arthropoda</taxon>
        <taxon>Hexapoda</taxon>
        <taxon>Insecta</taxon>
        <taxon>Pterygota</taxon>
        <taxon>Neoptera</taxon>
        <taxon>Endopterygota</taxon>
        <taxon>Diptera</taxon>
        <taxon>Nematocera</taxon>
        <taxon>Culicoidea</taxon>
        <taxon>Culicidae</taxon>
        <taxon>Culicinae</taxon>
        <taxon>Culicini</taxon>
        <taxon>Culex</taxon>
        <taxon>Culex</taxon>
    </lineage>
</organism>